<reference evidence="4" key="1">
    <citation type="submission" date="2015-02" db="EMBL/GenBank/DDBJ databases">
        <title>A transcriptome of Wollemia nobilis - a relic of Gondwana.</title>
        <authorList>
            <person name="Chia J.Y."/>
            <person name="Leong Y.S."/>
            <person name="Abdul Karim S."/>
            <person name="Wan Azmi N."/>
            <person name="Hercus R."/>
            <person name="Croft L."/>
        </authorList>
    </citation>
    <scope>NUCLEOTIDE SEQUENCE</scope>
    <source>
        <strain evidence="4">MaeBrown</strain>
        <tissue evidence="4">Leaf</tissue>
    </source>
</reference>
<dbReference type="InterPro" id="IPR036514">
    <property type="entry name" value="SGNH_hydro_sf"/>
</dbReference>
<keyword evidence="3" id="KW-0442">Lipid degradation</keyword>
<dbReference type="PANTHER" id="PTHR45648">
    <property type="entry name" value="GDSL LIPASE/ACYLHYDROLASE FAMILY PROTEIN (AFU_ORTHOLOGUE AFUA_4G14700)"/>
    <property type="match status" value="1"/>
</dbReference>
<comment type="similarity">
    <text evidence="1">Belongs to the 'GDSL' lipolytic enzyme family.</text>
</comment>
<keyword evidence="2" id="KW-0378">Hydrolase</keyword>
<name>A0A0C9RXH1_9CONI</name>
<dbReference type="PANTHER" id="PTHR45648:SF5">
    <property type="entry name" value="OS04G0577300 PROTEIN"/>
    <property type="match status" value="1"/>
</dbReference>
<evidence type="ECO:0000256" key="1">
    <source>
        <dbReference type="ARBA" id="ARBA00008668"/>
    </source>
</evidence>
<dbReference type="InterPro" id="IPR008265">
    <property type="entry name" value="Lipase_GDSL_AS"/>
</dbReference>
<keyword evidence="3" id="KW-0443">Lipid metabolism</keyword>
<proteinExistence type="inferred from homology"/>
<dbReference type="InterPro" id="IPR035669">
    <property type="entry name" value="SGNH_plant_lipase-like"/>
</dbReference>
<evidence type="ECO:0000256" key="2">
    <source>
        <dbReference type="ARBA" id="ARBA00022801"/>
    </source>
</evidence>
<dbReference type="GO" id="GO:0016298">
    <property type="term" value="F:lipase activity"/>
    <property type="evidence" value="ECO:0007669"/>
    <property type="project" value="InterPro"/>
</dbReference>
<dbReference type="CDD" id="cd01837">
    <property type="entry name" value="SGNH_plant_lipase_like"/>
    <property type="match status" value="1"/>
</dbReference>
<dbReference type="SUPFAM" id="SSF52266">
    <property type="entry name" value="SGNH hydrolase"/>
    <property type="match status" value="1"/>
</dbReference>
<organism evidence="4">
    <name type="scientific">Wollemia nobilis</name>
    <dbReference type="NCBI Taxonomy" id="56998"/>
    <lineage>
        <taxon>Eukaryota</taxon>
        <taxon>Viridiplantae</taxon>
        <taxon>Streptophyta</taxon>
        <taxon>Embryophyta</taxon>
        <taxon>Tracheophyta</taxon>
        <taxon>Spermatophyta</taxon>
        <taxon>Pinopsida</taxon>
        <taxon>Pinidae</taxon>
        <taxon>Conifers II</taxon>
        <taxon>Araucariales</taxon>
        <taxon>Araucariaceae</taxon>
        <taxon>Wollemia</taxon>
    </lineage>
</organism>
<dbReference type="PROSITE" id="PS01098">
    <property type="entry name" value="LIPASE_GDSL_SER"/>
    <property type="match status" value="1"/>
</dbReference>
<accession>A0A0C9RXH1</accession>
<dbReference type="EMBL" id="GCHU01005806">
    <property type="protein sequence ID" value="JAG88724.1"/>
    <property type="molecule type" value="Transcribed_RNA"/>
</dbReference>
<evidence type="ECO:0000256" key="3">
    <source>
        <dbReference type="ARBA" id="ARBA00022963"/>
    </source>
</evidence>
<dbReference type="GO" id="GO:0016042">
    <property type="term" value="P:lipid catabolic process"/>
    <property type="evidence" value="ECO:0007669"/>
    <property type="project" value="UniProtKB-KW"/>
</dbReference>
<dbReference type="Pfam" id="PF00657">
    <property type="entry name" value="Lipase_GDSL"/>
    <property type="match status" value="1"/>
</dbReference>
<dbReference type="InterPro" id="IPR001087">
    <property type="entry name" value="GDSL"/>
</dbReference>
<dbReference type="InterPro" id="IPR051058">
    <property type="entry name" value="GDSL_Est/Lipase"/>
</dbReference>
<protein>
    <submittedName>
        <fullName evidence="4">TSA: Wollemia nobilis Ref_Wollemi_Transcript_5844_1308 transcribed RNA sequence</fullName>
    </submittedName>
</protein>
<dbReference type="AlphaFoldDB" id="A0A0C9RXH1"/>
<sequence>MEERGWSKILIFCVVVLVFKAGLWRSRELYDQYVFGSRHSALFVFGDSLADAGNNNYLNTSIVARANFPPYGKSFFGTATGRFSDGRTIFDFLAMRLEVPFPAPWFQPCLDCDISYGANFASAGSGLLNSTSQQYRNVVHFGRQVNEFTRIFHMLETDSGYPAEKLLSSSIIAINIGANDIAGYYMASASLPRNDSPDEFIDFLLKDYKNYLLSLHEAGARKFVIMGISPLGCSPGMRFAGLSRWRGGCDQTVNKLFQQFNAGLKNLVLYLNKTLRASTLIYVNTYDILMNIINNGRLLGFSESTSACCGEGPFNAAVGCGQTNLGHKRIEGSVCTDPPQYVFWDGFHPTERAQLMIADQIWGGDSSSVFPFNMRTLTHATAPSYVTSYTA</sequence>
<dbReference type="Gene3D" id="3.40.50.1110">
    <property type="entry name" value="SGNH hydrolase"/>
    <property type="match status" value="1"/>
</dbReference>
<evidence type="ECO:0000313" key="4">
    <source>
        <dbReference type="EMBL" id="JAG88724.1"/>
    </source>
</evidence>